<evidence type="ECO:0000313" key="2">
    <source>
        <dbReference type="EMBL" id="SLM52740.1"/>
    </source>
</evidence>
<dbReference type="GO" id="GO:0016740">
    <property type="term" value="F:transferase activity"/>
    <property type="evidence" value="ECO:0007669"/>
    <property type="project" value="UniProtKB-KW"/>
</dbReference>
<dbReference type="EMBL" id="FWEY01000009">
    <property type="protein sequence ID" value="SLM52740.1"/>
    <property type="molecule type" value="Genomic_DNA"/>
</dbReference>
<name>A0A1W1IIA7_9LACT</name>
<dbReference type="STRING" id="43064.SAMN04488086_1266"/>
<evidence type="ECO:0000259" key="1">
    <source>
        <dbReference type="Pfam" id="PF04230"/>
    </source>
</evidence>
<dbReference type="AlphaFoldDB" id="A0A1W1IIA7"/>
<protein>
    <submittedName>
        <fullName evidence="2">Polysaccharide pyruvyl transferase</fullName>
    </submittedName>
</protein>
<reference evidence="3" key="1">
    <citation type="submission" date="2016-04" db="EMBL/GenBank/DDBJ databases">
        <authorList>
            <person name="Strepis N."/>
        </authorList>
    </citation>
    <scope>NUCLEOTIDE SEQUENCE [LARGE SCALE GENOMIC DNA]</scope>
</reference>
<organism evidence="2 3">
    <name type="scientific">Trichococcus pasteurii</name>
    <dbReference type="NCBI Taxonomy" id="43064"/>
    <lineage>
        <taxon>Bacteria</taxon>
        <taxon>Bacillati</taxon>
        <taxon>Bacillota</taxon>
        <taxon>Bacilli</taxon>
        <taxon>Lactobacillales</taxon>
        <taxon>Carnobacteriaceae</taxon>
        <taxon>Trichococcus</taxon>
    </lineage>
</organism>
<accession>A0A1W1IIA7</accession>
<sequence>MKKIGLVTIVDYTNYGNRLQNYAAQQVLESIGFDVTTIINKPDERKDEQTKRNLFEKIKGSSLTELNKKMIHRINRKRNQKALEKKSESFKVFTKKNIKESDFTITDNSVPEDLNKNFDYFVVGSDQVWNPIFRKGSTIDFLTFAPKNKRIAYAPSFGISEIPESYREKYRKWILEFEHLSVREDAGAKIIEDMTNRKALVIVDPTLMLKKEEWLAASKVSKLKPEKPFLLTYFLGELSKEIKDLINSISIDNDLEIVKLGSYEEIKRYATDPGEFIDYINSSSIFLTDSFHGVVFSVLLEKPFVVFNRIGEEPSMNSRIDTLLSKFKLDNRKWENVKQTRKYFNVDFTHTEPILIDERNKAYKYLKNALEITEV</sequence>
<evidence type="ECO:0000313" key="3">
    <source>
        <dbReference type="Proteomes" id="UP000195985"/>
    </source>
</evidence>
<dbReference type="RefSeq" id="WP_086943491.1">
    <property type="nucleotide sequence ID" value="NZ_FONM01000026.1"/>
</dbReference>
<keyword evidence="3" id="KW-1185">Reference proteome</keyword>
<feature type="domain" description="Polysaccharide pyruvyl transferase" evidence="1">
    <location>
        <begin position="14"/>
        <end position="308"/>
    </location>
</feature>
<dbReference type="InterPro" id="IPR007345">
    <property type="entry name" value="Polysacch_pyruvyl_Trfase"/>
</dbReference>
<dbReference type="Pfam" id="PF04230">
    <property type="entry name" value="PS_pyruv_trans"/>
    <property type="match status" value="1"/>
</dbReference>
<dbReference type="Proteomes" id="UP000195985">
    <property type="component" value="Unassembled WGS sequence"/>
</dbReference>
<proteinExistence type="predicted"/>
<keyword evidence="2" id="KW-0808">Transferase</keyword>
<dbReference type="OrthoDB" id="9799278at2"/>
<gene>
    <name evidence="2" type="ORF">TPAS_2447</name>
</gene>